<dbReference type="EMBL" id="QWEE01000073">
    <property type="protein sequence ID" value="RII92669.1"/>
    <property type="molecule type" value="Genomic_DNA"/>
</dbReference>
<feature type="region of interest" description="Disordered" evidence="1">
    <location>
        <begin position="1"/>
        <end position="62"/>
    </location>
</feature>
<evidence type="ECO:0000313" key="4">
    <source>
        <dbReference type="Proteomes" id="UP000265355"/>
    </source>
</evidence>
<keyword evidence="4" id="KW-1185">Reference proteome</keyword>
<organism evidence="3 4">
    <name type="scientific">Clavibacter californiensis</name>
    <dbReference type="NCBI Taxonomy" id="1401995"/>
    <lineage>
        <taxon>Bacteria</taxon>
        <taxon>Bacillati</taxon>
        <taxon>Actinomycetota</taxon>
        <taxon>Actinomycetes</taxon>
        <taxon>Micrococcales</taxon>
        <taxon>Microbacteriaceae</taxon>
        <taxon>Clavibacter</taxon>
    </lineage>
</organism>
<feature type="transmembrane region" description="Helical" evidence="2">
    <location>
        <begin position="97"/>
        <end position="121"/>
    </location>
</feature>
<sequence>MTDPAAPASDDHSSEAEGAAPIPPSPTSPNPPAADAPATTPPAPTPPAPTPPHATHPAAAPYGLAPAPVPPSPAAVAWGQPVYAAAPPKGLSLTSMILGLVSVFFFWTFLCPLVGLVFGIIGIRNEPAGRGFAITGLILNGLLLLIPVAFVLSIVIAGGTLFGIAATTPR</sequence>
<evidence type="ECO:0008006" key="5">
    <source>
        <dbReference type="Google" id="ProtNLM"/>
    </source>
</evidence>
<protein>
    <recommendedName>
        <fullName evidence="5">DUF4190 domain-containing protein</fullName>
    </recommendedName>
</protein>
<accession>A0ABX9N999</accession>
<keyword evidence="2" id="KW-1133">Transmembrane helix</keyword>
<evidence type="ECO:0000256" key="2">
    <source>
        <dbReference type="SAM" id="Phobius"/>
    </source>
</evidence>
<name>A0ABX9N999_9MICO</name>
<feature type="transmembrane region" description="Helical" evidence="2">
    <location>
        <begin position="142"/>
        <end position="166"/>
    </location>
</feature>
<comment type="caution">
    <text evidence="3">The sequence shown here is derived from an EMBL/GenBank/DDBJ whole genome shotgun (WGS) entry which is preliminary data.</text>
</comment>
<keyword evidence="2" id="KW-0812">Transmembrane</keyword>
<dbReference type="RefSeq" id="WP_119372851.1">
    <property type="nucleotide sequence ID" value="NZ_CP040792.1"/>
</dbReference>
<gene>
    <name evidence="3" type="ORF">DZF98_06410</name>
</gene>
<evidence type="ECO:0000256" key="1">
    <source>
        <dbReference type="SAM" id="MobiDB-lite"/>
    </source>
</evidence>
<reference evidence="3 4" key="1">
    <citation type="submission" date="2018-08" db="EMBL/GenBank/DDBJ databases">
        <title>Genome Sequence of Clavibacter michiganensis Subspecies type strains, and the Atypical Peach-Colored Strains Isolated from Tomato.</title>
        <authorList>
            <person name="Osdaghi E."/>
            <person name="Portier P."/>
            <person name="Briand M."/>
            <person name="Jacques M.-A."/>
        </authorList>
    </citation>
    <scope>NUCLEOTIDE SEQUENCE [LARGE SCALE GENOMIC DNA]</scope>
    <source>
        <strain evidence="3 4">CFBP 8216</strain>
    </source>
</reference>
<proteinExistence type="predicted"/>
<dbReference type="Proteomes" id="UP000265355">
    <property type="component" value="Unassembled WGS sequence"/>
</dbReference>
<evidence type="ECO:0000313" key="3">
    <source>
        <dbReference type="EMBL" id="RII92669.1"/>
    </source>
</evidence>
<keyword evidence="2" id="KW-0472">Membrane</keyword>
<feature type="compositionally biased region" description="Pro residues" evidence="1">
    <location>
        <begin position="21"/>
        <end position="54"/>
    </location>
</feature>